<comment type="caution">
    <text evidence="9">The sequence shown here is derived from an EMBL/GenBank/DDBJ whole genome shotgun (WGS) entry which is preliminary data.</text>
</comment>
<evidence type="ECO:0000256" key="2">
    <source>
        <dbReference type="ARBA" id="ARBA00012105"/>
    </source>
</evidence>
<proteinExistence type="predicted"/>
<gene>
    <name evidence="9" type="ORF">XAT740_LOCUS23858</name>
</gene>
<evidence type="ECO:0000256" key="5">
    <source>
        <dbReference type="ARBA" id="ARBA00022679"/>
    </source>
</evidence>
<dbReference type="SUPFAM" id="SSF82114">
    <property type="entry name" value="Riboflavin kinase-like"/>
    <property type="match status" value="1"/>
</dbReference>
<name>A0A814WEZ2_ADIRI</name>
<dbReference type="Proteomes" id="UP000663828">
    <property type="component" value="Unassembled WGS sequence"/>
</dbReference>
<dbReference type="EMBL" id="CAJNOR010001820">
    <property type="protein sequence ID" value="CAF1204379.1"/>
    <property type="molecule type" value="Genomic_DNA"/>
</dbReference>
<dbReference type="InterPro" id="IPR023468">
    <property type="entry name" value="Riboflavin_kinase"/>
</dbReference>
<keyword evidence="6" id="KW-0547">Nucleotide-binding</keyword>
<evidence type="ECO:0000313" key="10">
    <source>
        <dbReference type="Proteomes" id="UP000663828"/>
    </source>
</evidence>
<dbReference type="GO" id="GO:0008531">
    <property type="term" value="F:riboflavin kinase activity"/>
    <property type="evidence" value="ECO:0007669"/>
    <property type="project" value="UniProtKB-EC"/>
</dbReference>
<dbReference type="Gene3D" id="2.40.30.30">
    <property type="entry name" value="Riboflavin kinase-like"/>
    <property type="match status" value="1"/>
</dbReference>
<dbReference type="GO" id="GO:0009398">
    <property type="term" value="P:FMN biosynthetic process"/>
    <property type="evidence" value="ECO:0007669"/>
    <property type="project" value="UniProtKB-UniPathway"/>
</dbReference>
<evidence type="ECO:0000313" key="9">
    <source>
        <dbReference type="EMBL" id="CAF1204379.1"/>
    </source>
</evidence>
<dbReference type="UniPathway" id="UPA00276">
    <property type="reaction ID" value="UER00406"/>
</dbReference>
<keyword evidence="5" id="KW-0808">Transferase</keyword>
<organism evidence="9 10">
    <name type="scientific">Adineta ricciae</name>
    <name type="common">Rotifer</name>
    <dbReference type="NCBI Taxonomy" id="249248"/>
    <lineage>
        <taxon>Eukaryota</taxon>
        <taxon>Metazoa</taxon>
        <taxon>Spiralia</taxon>
        <taxon>Gnathifera</taxon>
        <taxon>Rotifera</taxon>
        <taxon>Eurotatoria</taxon>
        <taxon>Bdelloidea</taxon>
        <taxon>Adinetida</taxon>
        <taxon>Adinetidae</taxon>
        <taxon>Adineta</taxon>
    </lineage>
</organism>
<evidence type="ECO:0000256" key="3">
    <source>
        <dbReference type="ARBA" id="ARBA00022630"/>
    </source>
</evidence>
<dbReference type="GO" id="GO:0005524">
    <property type="term" value="F:ATP binding"/>
    <property type="evidence" value="ECO:0007669"/>
    <property type="project" value="UniProtKB-KW"/>
</dbReference>
<protein>
    <recommendedName>
        <fullName evidence="2">riboflavin kinase</fullName>
        <ecNumber evidence="2">2.7.1.26</ecNumber>
    </recommendedName>
</protein>
<feature type="domain" description="Riboflavin kinase" evidence="8">
    <location>
        <begin position="5"/>
        <end position="108"/>
    </location>
</feature>
<dbReference type="InterPro" id="IPR023465">
    <property type="entry name" value="Riboflavin_kinase_dom_sf"/>
</dbReference>
<dbReference type="PANTHER" id="PTHR22749">
    <property type="entry name" value="RIBOFLAVIN KINASE/FMN ADENYLYLTRANSFERASE"/>
    <property type="match status" value="1"/>
</dbReference>
<reference evidence="9" key="1">
    <citation type="submission" date="2021-02" db="EMBL/GenBank/DDBJ databases">
        <authorList>
            <person name="Nowell W R."/>
        </authorList>
    </citation>
    <scope>NUCLEOTIDE SEQUENCE</scope>
</reference>
<accession>A0A814WEZ2</accession>
<keyword evidence="10" id="KW-1185">Reference proteome</keyword>
<comment type="pathway">
    <text evidence="1">Cofactor biosynthesis; FMN biosynthesis; FMN from riboflavin (ATP route): step 1/1.</text>
</comment>
<evidence type="ECO:0000259" key="8">
    <source>
        <dbReference type="Pfam" id="PF01687"/>
    </source>
</evidence>
<dbReference type="AlphaFoldDB" id="A0A814WEZ2"/>
<dbReference type="Pfam" id="PF01687">
    <property type="entry name" value="Flavokinase"/>
    <property type="match status" value="1"/>
</dbReference>
<evidence type="ECO:0000256" key="7">
    <source>
        <dbReference type="ARBA" id="ARBA00022840"/>
    </source>
</evidence>
<keyword evidence="3" id="KW-0285">Flavoprotein</keyword>
<evidence type="ECO:0000256" key="1">
    <source>
        <dbReference type="ARBA" id="ARBA00005201"/>
    </source>
</evidence>
<dbReference type="PANTHER" id="PTHR22749:SF6">
    <property type="entry name" value="RIBOFLAVIN KINASE"/>
    <property type="match status" value="1"/>
</dbReference>
<keyword evidence="7" id="KW-0067">ATP-binding</keyword>
<sequence length="125" mass="13936">MTSALPYFTRGTIVRGFGRGSKELGCPTGSETRRQVIDRHFYVCFQYLANLDEATVEKLPTSIDQGVYYGWAQLLTKTDSEVYKMVTSIGTNPFYNNTKKTIVSVAIVNLCLNLMNVVLGNTHDA</sequence>
<evidence type="ECO:0000256" key="6">
    <source>
        <dbReference type="ARBA" id="ARBA00022741"/>
    </source>
</evidence>
<keyword evidence="4" id="KW-0288">FMN</keyword>
<evidence type="ECO:0000256" key="4">
    <source>
        <dbReference type="ARBA" id="ARBA00022643"/>
    </source>
</evidence>
<dbReference type="GO" id="GO:0009231">
    <property type="term" value="P:riboflavin biosynthetic process"/>
    <property type="evidence" value="ECO:0007669"/>
    <property type="project" value="InterPro"/>
</dbReference>
<dbReference type="InterPro" id="IPR015865">
    <property type="entry name" value="Riboflavin_kinase_bac/euk"/>
</dbReference>
<dbReference type="EC" id="2.7.1.26" evidence="2"/>
<dbReference type="GO" id="GO:0005739">
    <property type="term" value="C:mitochondrion"/>
    <property type="evidence" value="ECO:0007669"/>
    <property type="project" value="TreeGrafter"/>
</dbReference>